<dbReference type="Proteomes" id="UP001237642">
    <property type="component" value="Unassembled WGS sequence"/>
</dbReference>
<reference evidence="2" key="1">
    <citation type="submission" date="2023-02" db="EMBL/GenBank/DDBJ databases">
        <title>Genome of toxic invasive species Heracleum sosnowskyi carries increased number of genes despite the absence of recent whole-genome duplications.</title>
        <authorList>
            <person name="Schelkunov M."/>
            <person name="Shtratnikova V."/>
            <person name="Makarenko M."/>
            <person name="Klepikova A."/>
            <person name="Omelchenko D."/>
            <person name="Novikova G."/>
            <person name="Obukhova E."/>
            <person name="Bogdanov V."/>
            <person name="Penin A."/>
            <person name="Logacheva M."/>
        </authorList>
    </citation>
    <scope>NUCLEOTIDE SEQUENCE</scope>
    <source>
        <strain evidence="2">Hsosn_3</strain>
        <tissue evidence="2">Leaf</tissue>
    </source>
</reference>
<sequence length="221" mass="26232">MLEQGTKSTLEQSKHPVKGFFLSTKRITAVLQIICPNFLTYPTKTPEETKLALCTRLDRPFYYERDGFDHITQFHHMKSRKIYTKLWRVEQEITEKLQKLKMECFGDDCTIKERQLLKKIDQAREEVEKISPNSPSEPATRIYTWRGDILDTKEALTDYIKVTTRELKELRMKQVTYRAYDGRAELEKAVTEKEIRVLERKLENVKQKKVQVSELQLKMKI</sequence>
<keyword evidence="3" id="KW-1185">Reference proteome</keyword>
<organism evidence="2 3">
    <name type="scientific">Heracleum sosnowskyi</name>
    <dbReference type="NCBI Taxonomy" id="360622"/>
    <lineage>
        <taxon>Eukaryota</taxon>
        <taxon>Viridiplantae</taxon>
        <taxon>Streptophyta</taxon>
        <taxon>Embryophyta</taxon>
        <taxon>Tracheophyta</taxon>
        <taxon>Spermatophyta</taxon>
        <taxon>Magnoliopsida</taxon>
        <taxon>eudicotyledons</taxon>
        <taxon>Gunneridae</taxon>
        <taxon>Pentapetalae</taxon>
        <taxon>asterids</taxon>
        <taxon>campanulids</taxon>
        <taxon>Apiales</taxon>
        <taxon>Apiaceae</taxon>
        <taxon>Apioideae</taxon>
        <taxon>apioid superclade</taxon>
        <taxon>Tordylieae</taxon>
        <taxon>Tordyliinae</taxon>
        <taxon>Heracleum</taxon>
    </lineage>
</organism>
<name>A0AAD8M332_9APIA</name>
<evidence type="ECO:0000256" key="1">
    <source>
        <dbReference type="SAM" id="Coils"/>
    </source>
</evidence>
<dbReference type="EMBL" id="JAUIZM010000010">
    <property type="protein sequence ID" value="KAK1358906.1"/>
    <property type="molecule type" value="Genomic_DNA"/>
</dbReference>
<accession>A0AAD8M332</accession>
<feature type="coiled-coil region" evidence="1">
    <location>
        <begin position="188"/>
        <end position="218"/>
    </location>
</feature>
<comment type="caution">
    <text evidence="2">The sequence shown here is derived from an EMBL/GenBank/DDBJ whole genome shotgun (WGS) entry which is preliminary data.</text>
</comment>
<proteinExistence type="predicted"/>
<dbReference type="AlphaFoldDB" id="A0AAD8M332"/>
<reference evidence="2" key="2">
    <citation type="submission" date="2023-05" db="EMBL/GenBank/DDBJ databases">
        <authorList>
            <person name="Schelkunov M.I."/>
        </authorList>
    </citation>
    <scope>NUCLEOTIDE SEQUENCE</scope>
    <source>
        <strain evidence="2">Hsosn_3</strain>
        <tissue evidence="2">Leaf</tissue>
    </source>
</reference>
<keyword evidence="1" id="KW-0175">Coiled coil</keyword>
<gene>
    <name evidence="2" type="ORF">POM88_043380</name>
</gene>
<evidence type="ECO:0000313" key="3">
    <source>
        <dbReference type="Proteomes" id="UP001237642"/>
    </source>
</evidence>
<evidence type="ECO:0000313" key="2">
    <source>
        <dbReference type="EMBL" id="KAK1358906.1"/>
    </source>
</evidence>
<protein>
    <submittedName>
        <fullName evidence="2">Uncharacterized protein</fullName>
    </submittedName>
</protein>